<evidence type="ECO:0000313" key="1">
    <source>
        <dbReference type="EMBL" id="QLH04827.1"/>
    </source>
</evidence>
<gene>
    <name evidence="1" type="ORF">C5F49_05490</name>
</gene>
<name>A0A7D5M4R7_9ARCH</name>
<dbReference type="EMBL" id="CP026994">
    <property type="protein sequence ID" value="QLH04827.1"/>
    <property type="molecule type" value="Genomic_DNA"/>
</dbReference>
<dbReference type="KEGG" id="nox:C5F49_05490"/>
<accession>A0A7D5M4R7</accession>
<sequence>MVMYENMQILIMKLVWMVMPLLLLFSFIPSSFAEPENLEQMMNSEQISSIQNCKIGIYEGPFSNGRYYLNLIQKNEDSCNLDGFSKINDIRRSFDCQLPFDYLITFEGWNDNAMWPEFPKLVPFADNCQVSEKDESLFSNYAFSQMSDEELIDLFQEILNIKTREDFFTIFSSDVEIEHLGSEMTTTLLRIEDKLSQRGWELSSYAAIHEDGSMIPYLNILEPEEFHRKVFRSIDMELFSVDVKELVNEYNALVDKFDKQGSNPELLDISQELIDDINSDLYQFENIVVVLQYRGYDGTTDVEFIDGLPFATVSFFDKYSIEPLFKRQIPQGAVNIFGTMGLFKELDSEGIPLSYEEQVIMLNSSSALIGTISSFNHSTDPDNEISLGMILSAIGAYHPSVDNLKSSESELLSSKEIPSLKIQEESGIAPLDIVCRQGFQKIFKVDKSPACVKPSTIEKLIARGWAY</sequence>
<evidence type="ECO:0000313" key="2">
    <source>
        <dbReference type="Proteomes" id="UP000509441"/>
    </source>
</evidence>
<dbReference type="Proteomes" id="UP000509441">
    <property type="component" value="Chromosome"/>
</dbReference>
<protein>
    <submittedName>
        <fullName evidence="1">Uncharacterized protein</fullName>
    </submittedName>
</protein>
<organism evidence="1 2">
    <name type="scientific">Nitrosopumilus oxyclinae</name>
    <dbReference type="NCBI Taxonomy" id="1959104"/>
    <lineage>
        <taxon>Archaea</taxon>
        <taxon>Nitrososphaerota</taxon>
        <taxon>Nitrososphaeria</taxon>
        <taxon>Nitrosopumilales</taxon>
        <taxon>Nitrosopumilaceae</taxon>
        <taxon>Nitrosopumilus</taxon>
    </lineage>
</organism>
<reference evidence="1 2" key="1">
    <citation type="submission" date="2018-02" db="EMBL/GenBank/DDBJ databases">
        <title>Complete genome of Nitrosopumilus oxyclinae HCE1.</title>
        <authorList>
            <person name="Qin W."/>
            <person name="Zheng Y."/>
            <person name="Stahl D.A."/>
        </authorList>
    </citation>
    <scope>NUCLEOTIDE SEQUENCE [LARGE SCALE GENOMIC DNA]</scope>
    <source>
        <strain evidence="1 2">HCE1</strain>
    </source>
</reference>
<dbReference type="AlphaFoldDB" id="A0A7D5M4R7"/>
<keyword evidence="2" id="KW-1185">Reference proteome</keyword>
<proteinExistence type="predicted"/>